<dbReference type="Proteomes" id="UP000023152">
    <property type="component" value="Unassembled WGS sequence"/>
</dbReference>
<evidence type="ECO:0000313" key="1">
    <source>
        <dbReference type="EMBL" id="ETO09552.1"/>
    </source>
</evidence>
<evidence type="ECO:0000313" key="2">
    <source>
        <dbReference type="Proteomes" id="UP000023152"/>
    </source>
</evidence>
<comment type="caution">
    <text evidence="1">The sequence shown here is derived from an EMBL/GenBank/DDBJ whole genome shotgun (WGS) entry which is preliminary data.</text>
</comment>
<protein>
    <submittedName>
        <fullName evidence="1">Uncharacterized protein</fullName>
    </submittedName>
</protein>
<reference evidence="1 2" key="1">
    <citation type="journal article" date="2013" name="Curr. Biol.">
        <title>The Genome of the Foraminiferan Reticulomyxa filosa.</title>
        <authorList>
            <person name="Glockner G."/>
            <person name="Hulsmann N."/>
            <person name="Schleicher M."/>
            <person name="Noegel A.A."/>
            <person name="Eichinger L."/>
            <person name="Gallinger C."/>
            <person name="Pawlowski J."/>
            <person name="Sierra R."/>
            <person name="Euteneuer U."/>
            <person name="Pillet L."/>
            <person name="Moustafa A."/>
            <person name="Platzer M."/>
            <person name="Groth M."/>
            <person name="Szafranski K."/>
            <person name="Schliwa M."/>
        </authorList>
    </citation>
    <scope>NUCLEOTIDE SEQUENCE [LARGE SCALE GENOMIC DNA]</scope>
</reference>
<keyword evidence="2" id="KW-1185">Reference proteome</keyword>
<dbReference type="EMBL" id="ASPP01024007">
    <property type="protein sequence ID" value="ETO09552.1"/>
    <property type="molecule type" value="Genomic_DNA"/>
</dbReference>
<accession>X6M7X0</accession>
<sequence length="242" mass="28838">MIDYYELDGQSDYLNITFNILAKWHFNILTDKKIVTWNLSSNNCKLFRQYLIKNLEICTNTLMNTLQNSTSALDQAVESWNHFIVNTVKSTIEQKISCKENKPWWKNYERYKEASRLFKRIFRFEKQIYVTKTSLFANWFVQPQPPKPSNEDNEQYGYVEDEIWSLLVLLFGWSYNIGISKVVKNSKYCGYKPDRDITIYKNCSPISLLSWGKLMERIVTITLMKYLNENQMLHQSQTGFQY</sequence>
<organism evidence="1 2">
    <name type="scientific">Reticulomyxa filosa</name>
    <dbReference type="NCBI Taxonomy" id="46433"/>
    <lineage>
        <taxon>Eukaryota</taxon>
        <taxon>Sar</taxon>
        <taxon>Rhizaria</taxon>
        <taxon>Retaria</taxon>
        <taxon>Foraminifera</taxon>
        <taxon>Monothalamids</taxon>
        <taxon>Reticulomyxidae</taxon>
        <taxon>Reticulomyxa</taxon>
    </lineage>
</organism>
<dbReference type="AlphaFoldDB" id="X6M7X0"/>
<gene>
    <name evidence="1" type="ORF">RFI_27823</name>
</gene>
<proteinExistence type="predicted"/>
<name>X6M7X0_RETFI</name>